<gene>
    <name evidence="1" type="ORF">CN461_30130</name>
</gene>
<comment type="caution">
    <text evidence="1">The sequence shown here is derived from an EMBL/GenBank/DDBJ whole genome shotgun (WGS) entry which is preliminary data.</text>
</comment>
<proteinExistence type="predicted"/>
<sequence>MVEVLRLPFNRFPGAAEHIKDAIVNEKNWNVWLKDKYAILKFKLITEREPLNMLLLCFCIVENQKGEINEKILA</sequence>
<name>A0ABD6SK78_BACTU</name>
<evidence type="ECO:0000313" key="1">
    <source>
        <dbReference type="EMBL" id="PEX42842.1"/>
    </source>
</evidence>
<accession>A0ABD6SK78</accession>
<dbReference type="RefSeq" id="WP_097856256.1">
    <property type="nucleotide sequence ID" value="NZ_JAXCWL010000011.1"/>
</dbReference>
<dbReference type="Proteomes" id="UP000220502">
    <property type="component" value="Unassembled WGS sequence"/>
</dbReference>
<dbReference type="AlphaFoldDB" id="A0ABD6SK78"/>
<protein>
    <submittedName>
        <fullName evidence="1">Uncharacterized protein</fullName>
    </submittedName>
</protein>
<dbReference type="EMBL" id="NTXF01000073">
    <property type="protein sequence ID" value="PEX42842.1"/>
    <property type="molecule type" value="Genomic_DNA"/>
</dbReference>
<evidence type="ECO:0000313" key="2">
    <source>
        <dbReference type="Proteomes" id="UP000220502"/>
    </source>
</evidence>
<reference evidence="1 2" key="1">
    <citation type="submission" date="2017-09" db="EMBL/GenBank/DDBJ databases">
        <title>Large-scale bioinformatics analysis of Bacillus genomes uncovers conserved roles of natural products in bacterial physiology.</title>
        <authorList>
            <consortium name="Agbiome Team Llc"/>
            <person name="Bleich R.M."/>
            <person name="Kirk G.J."/>
            <person name="Santa Maria K.C."/>
            <person name="Allen S.E."/>
            <person name="Farag S."/>
            <person name="Shank E.A."/>
            <person name="Bowers A."/>
        </authorList>
    </citation>
    <scope>NUCLEOTIDE SEQUENCE [LARGE SCALE GENOMIC DNA]</scope>
    <source>
        <strain evidence="1 2">AFS007900</strain>
    </source>
</reference>
<organism evidence="1 2">
    <name type="scientific">Bacillus thuringiensis</name>
    <dbReference type="NCBI Taxonomy" id="1428"/>
    <lineage>
        <taxon>Bacteria</taxon>
        <taxon>Bacillati</taxon>
        <taxon>Bacillota</taxon>
        <taxon>Bacilli</taxon>
        <taxon>Bacillales</taxon>
        <taxon>Bacillaceae</taxon>
        <taxon>Bacillus</taxon>
        <taxon>Bacillus cereus group</taxon>
    </lineage>
</organism>